<evidence type="ECO:0000313" key="5">
    <source>
        <dbReference type="EMBL" id="TVX66910.1"/>
    </source>
</evidence>
<feature type="transmembrane region" description="Helical" evidence="1">
    <location>
        <begin position="96"/>
        <end position="119"/>
    </location>
</feature>
<dbReference type="PATRIC" id="fig|1313.5402.peg.1809"/>
<evidence type="ECO:0000313" key="2">
    <source>
        <dbReference type="EMBL" id="CKJ21795.1"/>
    </source>
</evidence>
<reference evidence="2 6" key="1">
    <citation type="submission" date="2015-03" db="EMBL/GenBank/DDBJ databases">
        <authorList>
            <consortium name="Pathogen Informatics"/>
            <person name="Murphy D."/>
        </authorList>
    </citation>
    <scope>NUCLEOTIDE SEQUENCE [LARGE SCALE GENOMIC DNA]</scope>
    <source>
        <strain evidence="2 6">0310</strain>
    </source>
</reference>
<reference evidence="8 9" key="3">
    <citation type="submission" date="2019-07" db="EMBL/GenBank/DDBJ databases">
        <authorList>
            <person name="Mohale T."/>
        </authorList>
    </citation>
    <scope>NUCLEOTIDE SEQUENCE [LARGE SCALE GENOMIC DNA]</scope>
    <source>
        <strain evidence="4 9">NTPn 189</strain>
        <strain evidence="5 8">NTPn 59</strain>
    </source>
</reference>
<dbReference type="Proteomes" id="UP000315060">
    <property type="component" value="Unassembled WGS sequence"/>
</dbReference>
<evidence type="ECO:0000313" key="8">
    <source>
        <dbReference type="Proteomes" id="UP000315060"/>
    </source>
</evidence>
<evidence type="ECO:0000313" key="3">
    <source>
        <dbReference type="EMBL" id="COR70317.1"/>
    </source>
</evidence>
<sequence length="135" mass="16106">MKSTIKNYYEMWTKRHERRYREALGYYNQQSKEALLAELTELEIKKERSSRSWKLLVGLVLTIIFSDDLKRLLAILFSPLTGVPTNKLHESVLPSISIALFIVLLFLTILIYNFSYSLLLRRYLILKRYIEEHYT</sequence>
<evidence type="ECO:0000313" key="4">
    <source>
        <dbReference type="EMBL" id="TVW28200.1"/>
    </source>
</evidence>
<organism evidence="2 6">
    <name type="scientific">Streptococcus pneumoniae</name>
    <dbReference type="NCBI Taxonomy" id="1313"/>
    <lineage>
        <taxon>Bacteria</taxon>
        <taxon>Bacillati</taxon>
        <taxon>Bacillota</taxon>
        <taxon>Bacilli</taxon>
        <taxon>Lactobacillales</taxon>
        <taxon>Streptococcaceae</taxon>
        <taxon>Streptococcus</taxon>
    </lineage>
</organism>
<dbReference type="EMBL" id="VMVH01000026">
    <property type="protein sequence ID" value="TVW28200.1"/>
    <property type="molecule type" value="Genomic_DNA"/>
</dbReference>
<dbReference type="Proteomes" id="UP000318940">
    <property type="component" value="Unassembled WGS sequence"/>
</dbReference>
<evidence type="ECO:0000313" key="9">
    <source>
        <dbReference type="Proteomes" id="UP000318940"/>
    </source>
</evidence>
<dbReference type="EMBL" id="CRVC01000017">
    <property type="protein sequence ID" value="COR70317.1"/>
    <property type="molecule type" value="Genomic_DNA"/>
</dbReference>
<protein>
    <submittedName>
        <fullName evidence="2">Uncharacterized protein</fullName>
    </submittedName>
</protein>
<gene>
    <name evidence="5" type="ORF">AZJ28_10645</name>
    <name evidence="4" type="ORF">AZK02_02480</name>
    <name evidence="3" type="ORF">ERS021218_01439</name>
    <name evidence="2" type="ORF">ERS096071_01458</name>
</gene>
<evidence type="ECO:0000313" key="7">
    <source>
        <dbReference type="Proteomes" id="UP000046095"/>
    </source>
</evidence>
<evidence type="ECO:0000313" key="6">
    <source>
        <dbReference type="Proteomes" id="UP000045541"/>
    </source>
</evidence>
<evidence type="ECO:0000256" key="1">
    <source>
        <dbReference type="SAM" id="Phobius"/>
    </source>
</evidence>
<keyword evidence="1" id="KW-0812">Transmembrane</keyword>
<reference evidence="3 7" key="2">
    <citation type="submission" date="2015-03" db="EMBL/GenBank/DDBJ databases">
        <authorList>
            <person name="Murphy D."/>
        </authorList>
    </citation>
    <scope>NUCLEOTIDE SEQUENCE [LARGE SCALE GENOMIC DNA]</scope>
    <source>
        <strain evidence="3 7">SMRU1708</strain>
    </source>
</reference>
<dbReference type="EMBL" id="CMWB01000026">
    <property type="protein sequence ID" value="CKJ21795.1"/>
    <property type="molecule type" value="Genomic_DNA"/>
</dbReference>
<keyword evidence="1" id="KW-1133">Transmembrane helix</keyword>
<dbReference type="AlphaFoldDB" id="A0A064BXW7"/>
<name>A0A064BXW7_STREE</name>
<dbReference type="Proteomes" id="UP000045541">
    <property type="component" value="Unassembled WGS sequence"/>
</dbReference>
<dbReference type="EMBL" id="VMYC01000212">
    <property type="protein sequence ID" value="TVX66910.1"/>
    <property type="molecule type" value="Genomic_DNA"/>
</dbReference>
<dbReference type="Proteomes" id="UP000046095">
    <property type="component" value="Unassembled WGS sequence"/>
</dbReference>
<feature type="transmembrane region" description="Helical" evidence="1">
    <location>
        <begin position="55"/>
        <end position="76"/>
    </location>
</feature>
<keyword evidence="1" id="KW-0472">Membrane</keyword>
<accession>A0A064BXW7</accession>
<proteinExistence type="predicted"/>